<evidence type="ECO:0000256" key="4">
    <source>
        <dbReference type="ARBA" id="ARBA00022552"/>
    </source>
</evidence>
<proteinExistence type="inferred from homology"/>
<dbReference type="FunFam" id="1.25.40.1050:FF:000002">
    <property type="entry name" value="5'-3' exoribonuclease"/>
    <property type="match status" value="1"/>
</dbReference>
<gene>
    <name evidence="20" type="ORF">SPPG_07392</name>
</gene>
<evidence type="ECO:0000256" key="10">
    <source>
        <dbReference type="ARBA" id="ARBA00022833"/>
    </source>
</evidence>
<evidence type="ECO:0000256" key="7">
    <source>
        <dbReference type="ARBA" id="ARBA00022723"/>
    </source>
</evidence>
<dbReference type="GO" id="GO:0180037">
    <property type="term" value="P:rapid tRNA decay"/>
    <property type="evidence" value="ECO:0007669"/>
    <property type="project" value="EnsemblFungi"/>
</dbReference>
<dbReference type="SUPFAM" id="SSF57756">
    <property type="entry name" value="Retrovirus zinc finger-like domains"/>
    <property type="match status" value="1"/>
</dbReference>
<dbReference type="GO" id="GO:0008270">
    <property type="term" value="F:zinc ion binding"/>
    <property type="evidence" value="ECO:0007669"/>
    <property type="project" value="UniProtKB-KW"/>
</dbReference>
<evidence type="ECO:0000256" key="11">
    <source>
        <dbReference type="ARBA" id="ARBA00022839"/>
    </source>
</evidence>
<dbReference type="InterPro" id="IPR001878">
    <property type="entry name" value="Znf_CCHC"/>
</dbReference>
<feature type="compositionally biased region" description="Basic and acidic residues" evidence="18">
    <location>
        <begin position="919"/>
        <end position="938"/>
    </location>
</feature>
<keyword evidence="9 16" id="KW-0378">Hydrolase</keyword>
<dbReference type="PANTHER" id="PTHR12341:SF41">
    <property type="entry name" value="5'-3' EXORIBONUCLEASE 2"/>
    <property type="match status" value="1"/>
</dbReference>
<comment type="function">
    <text evidence="16">Possesses 5'-&gt;3' exoribonuclease activity. May promote termination of transcription by RNA polymerase II.</text>
</comment>
<evidence type="ECO:0000259" key="19">
    <source>
        <dbReference type="PROSITE" id="PS50158"/>
    </source>
</evidence>
<dbReference type="Pfam" id="PF03159">
    <property type="entry name" value="XRN_N"/>
    <property type="match status" value="1"/>
</dbReference>
<dbReference type="InterPro" id="IPR027073">
    <property type="entry name" value="5_3_exoribonuclease"/>
</dbReference>
<evidence type="ECO:0000256" key="2">
    <source>
        <dbReference type="ARBA" id="ARBA00006994"/>
    </source>
</evidence>
<dbReference type="GO" id="GO:0019843">
    <property type="term" value="F:rRNA binding"/>
    <property type="evidence" value="ECO:0007669"/>
    <property type="project" value="EnsemblFungi"/>
</dbReference>
<dbReference type="AlphaFoldDB" id="A0A0L0H8Z9"/>
<evidence type="ECO:0000256" key="12">
    <source>
        <dbReference type="ARBA" id="ARBA00023054"/>
    </source>
</evidence>
<dbReference type="GO" id="GO:0090730">
    <property type="term" value="C:Las1 complex"/>
    <property type="evidence" value="ECO:0007669"/>
    <property type="project" value="EnsemblFungi"/>
</dbReference>
<keyword evidence="8 17" id="KW-0863">Zinc-finger</keyword>
<feature type="region of interest" description="Disordered" evidence="18">
    <location>
        <begin position="570"/>
        <end position="589"/>
    </location>
</feature>
<dbReference type="InterPro" id="IPR004859">
    <property type="entry name" value="Xrn1_N"/>
</dbReference>
<dbReference type="FunFam" id="3.40.50.12390:FF:000001">
    <property type="entry name" value="5'-3' exoribonuclease"/>
    <property type="match status" value="1"/>
</dbReference>
<evidence type="ECO:0000256" key="18">
    <source>
        <dbReference type="SAM" id="MobiDB-lite"/>
    </source>
</evidence>
<reference evidence="20 21" key="1">
    <citation type="submission" date="2009-08" db="EMBL/GenBank/DDBJ databases">
        <title>The Genome Sequence of Spizellomyces punctatus strain DAOM BR117.</title>
        <authorList>
            <consortium name="The Broad Institute Genome Sequencing Platform"/>
            <person name="Russ C."/>
            <person name="Cuomo C."/>
            <person name="Shea T."/>
            <person name="Young S.K."/>
            <person name="Zeng Q."/>
            <person name="Koehrsen M."/>
            <person name="Haas B."/>
            <person name="Borodovsky M."/>
            <person name="Guigo R."/>
            <person name="Alvarado L."/>
            <person name="Berlin A."/>
            <person name="Bochicchio J."/>
            <person name="Borenstein D."/>
            <person name="Chapman S."/>
            <person name="Chen Z."/>
            <person name="Engels R."/>
            <person name="Freedman E."/>
            <person name="Gellesch M."/>
            <person name="Goldberg J."/>
            <person name="Griggs A."/>
            <person name="Gujja S."/>
            <person name="Heiman D."/>
            <person name="Hepburn T."/>
            <person name="Howarth C."/>
            <person name="Jen D."/>
            <person name="Larson L."/>
            <person name="Lewis B."/>
            <person name="Mehta T."/>
            <person name="Park D."/>
            <person name="Pearson M."/>
            <person name="Roberts A."/>
            <person name="Saif S."/>
            <person name="Shenoy N."/>
            <person name="Sisk P."/>
            <person name="Stolte C."/>
            <person name="Sykes S."/>
            <person name="Thomson T."/>
            <person name="Walk T."/>
            <person name="White J."/>
            <person name="Yandava C."/>
            <person name="Burger G."/>
            <person name="Gray M.W."/>
            <person name="Holland P.W.H."/>
            <person name="King N."/>
            <person name="Lang F.B.F."/>
            <person name="Roger A.J."/>
            <person name="Ruiz-Trillo I."/>
            <person name="Lander E."/>
            <person name="Nusbaum C."/>
        </authorList>
    </citation>
    <scope>NUCLEOTIDE SEQUENCE [LARGE SCALE GENOMIC DNA]</scope>
    <source>
        <strain evidence="20 21">DAOM BR117</strain>
    </source>
</reference>
<dbReference type="Pfam" id="PF17846">
    <property type="entry name" value="XRN_M"/>
    <property type="match status" value="1"/>
</dbReference>
<dbReference type="EC" id="3.1.13.-" evidence="16"/>
<dbReference type="PROSITE" id="PS50158">
    <property type="entry name" value="ZF_CCHC"/>
    <property type="match status" value="1"/>
</dbReference>
<feature type="compositionally biased region" description="Low complexity" evidence="18">
    <location>
        <begin position="954"/>
        <end position="969"/>
    </location>
</feature>
<keyword evidence="7" id="KW-0479">Metal-binding</keyword>
<comment type="subunit">
    <text evidence="15">Interacts with RAI1; the interaction is direct, stabilizes RAT1 protein structure and may stimulate its exoribonuclease activity. The interaction also stimulates RAI1 pyrophosphohydrolase activity, probably by recruiting it to mRNA substrates.</text>
</comment>
<dbReference type="eggNOG" id="KOG2044">
    <property type="taxonomic scope" value="Eukaryota"/>
</dbReference>
<dbReference type="GO" id="GO:1904595">
    <property type="term" value="P:positive regulation of termination of RNA polymerase II transcription"/>
    <property type="evidence" value="ECO:0007669"/>
    <property type="project" value="EnsemblFungi"/>
</dbReference>
<feature type="compositionally biased region" description="Basic and acidic residues" evidence="18">
    <location>
        <begin position="1080"/>
        <end position="1092"/>
    </location>
</feature>
<dbReference type="GeneID" id="27690612"/>
<dbReference type="Gene3D" id="3.40.50.12390">
    <property type="match status" value="2"/>
</dbReference>
<dbReference type="GO" id="GO:0043144">
    <property type="term" value="P:sno(s)RNA processing"/>
    <property type="evidence" value="ECO:0007669"/>
    <property type="project" value="EnsemblFungi"/>
</dbReference>
<feature type="compositionally biased region" description="Gly residues" evidence="18">
    <location>
        <begin position="1064"/>
        <end position="1073"/>
    </location>
</feature>
<dbReference type="InterPro" id="IPR017151">
    <property type="entry name" value="Xrn2/3/4"/>
</dbReference>
<dbReference type="GO" id="GO:0110155">
    <property type="term" value="P:NAD-cap decapping"/>
    <property type="evidence" value="ECO:0007669"/>
    <property type="project" value="EnsemblFungi"/>
</dbReference>
<evidence type="ECO:0000256" key="8">
    <source>
        <dbReference type="ARBA" id="ARBA00022771"/>
    </source>
</evidence>
<evidence type="ECO:0000256" key="5">
    <source>
        <dbReference type="ARBA" id="ARBA00022664"/>
    </source>
</evidence>
<feature type="region of interest" description="Disordered" evidence="18">
    <location>
        <begin position="413"/>
        <end position="433"/>
    </location>
</feature>
<dbReference type="Proteomes" id="UP000053201">
    <property type="component" value="Unassembled WGS sequence"/>
</dbReference>
<dbReference type="EMBL" id="KQ257464">
    <property type="protein sequence ID" value="KNC97476.1"/>
    <property type="molecule type" value="Genomic_DNA"/>
</dbReference>
<feature type="region of interest" description="Disordered" evidence="18">
    <location>
        <begin position="524"/>
        <end position="557"/>
    </location>
</feature>
<comment type="subcellular location">
    <subcellularLocation>
        <location evidence="1">Nucleus</location>
    </subcellularLocation>
</comment>
<comment type="function">
    <text evidence="14">Possesses 5'-&gt;3' exoribonuclease activity. Required for the processing of nuclear mRNA and rRNA precursors. May promote the termination of transcription by RNA polymerase II. Essential for vegetative cell growth and chromosome segregation.</text>
</comment>
<feature type="region of interest" description="Disordered" evidence="18">
    <location>
        <begin position="906"/>
        <end position="969"/>
    </location>
</feature>
<keyword evidence="3" id="KW-0806">Transcription termination</keyword>
<dbReference type="STRING" id="645134.A0A0L0H8Z9"/>
<evidence type="ECO:0000256" key="17">
    <source>
        <dbReference type="PROSITE-ProRule" id="PRU00047"/>
    </source>
</evidence>
<dbReference type="GO" id="GO:0110103">
    <property type="term" value="C:RNA polymerase II termination complex"/>
    <property type="evidence" value="ECO:0007669"/>
    <property type="project" value="EnsemblFungi"/>
</dbReference>
<dbReference type="InterPro" id="IPR036875">
    <property type="entry name" value="Znf_CCHC_sf"/>
</dbReference>
<dbReference type="InterPro" id="IPR041412">
    <property type="entry name" value="Xrn1_helical"/>
</dbReference>
<feature type="compositionally biased region" description="Low complexity" evidence="18">
    <location>
        <begin position="1028"/>
        <end position="1044"/>
    </location>
</feature>
<dbReference type="VEuPathDB" id="FungiDB:SPPG_07392"/>
<dbReference type="RefSeq" id="XP_016605516.1">
    <property type="nucleotide sequence ID" value="XM_016755560.1"/>
</dbReference>
<evidence type="ECO:0000256" key="13">
    <source>
        <dbReference type="ARBA" id="ARBA00023242"/>
    </source>
</evidence>
<dbReference type="SMART" id="SM00343">
    <property type="entry name" value="ZnF_C2HC"/>
    <property type="match status" value="1"/>
</dbReference>
<evidence type="ECO:0000313" key="20">
    <source>
        <dbReference type="EMBL" id="KNC97476.1"/>
    </source>
</evidence>
<evidence type="ECO:0000256" key="9">
    <source>
        <dbReference type="ARBA" id="ARBA00022801"/>
    </source>
</evidence>
<dbReference type="FunFam" id="3.40.50.12390:FF:000003">
    <property type="entry name" value="5'-3' exoribonuclease"/>
    <property type="match status" value="1"/>
</dbReference>
<keyword evidence="3" id="KW-0804">Transcription</keyword>
<dbReference type="Pfam" id="PF00098">
    <property type="entry name" value="zf-CCHC"/>
    <property type="match status" value="1"/>
</dbReference>
<dbReference type="GO" id="GO:0000448">
    <property type="term" value="P:cleavage in ITS2 between 5.8S rRNA and LSU-rRNA of tricistronic rRNA transcript (SSU-rRNA, 5.8S rRNA, LSU-rRNA)"/>
    <property type="evidence" value="ECO:0007669"/>
    <property type="project" value="EnsemblFungi"/>
</dbReference>
<evidence type="ECO:0000256" key="14">
    <source>
        <dbReference type="ARBA" id="ARBA00046137"/>
    </source>
</evidence>
<name>A0A0L0H8Z9_SPIPD</name>
<evidence type="ECO:0000256" key="16">
    <source>
        <dbReference type="PIRNR" id="PIRNR037239"/>
    </source>
</evidence>
<dbReference type="Gene3D" id="1.25.40.1050">
    <property type="match status" value="1"/>
</dbReference>
<keyword evidence="12" id="KW-0175">Coiled coil</keyword>
<dbReference type="GO" id="GO:0030846">
    <property type="term" value="P:termination of RNA polymerase II transcription, poly(A)-coupled"/>
    <property type="evidence" value="ECO:0007669"/>
    <property type="project" value="EnsemblFungi"/>
</dbReference>
<dbReference type="PANTHER" id="PTHR12341">
    <property type="entry name" value="5'-&gt;3' EXORIBONUCLEASE"/>
    <property type="match status" value="1"/>
</dbReference>
<evidence type="ECO:0000256" key="1">
    <source>
        <dbReference type="ARBA" id="ARBA00004123"/>
    </source>
</evidence>
<feature type="region of interest" description="Disordered" evidence="18">
    <location>
        <begin position="1013"/>
        <end position="1092"/>
    </location>
</feature>
<dbReference type="PIRSF" id="PIRSF037239">
    <property type="entry name" value="Exonuclease_Xrn2"/>
    <property type="match status" value="1"/>
</dbReference>
<dbReference type="GO" id="GO:0071035">
    <property type="term" value="P:nuclear polyadenylation-dependent rRNA catabolic process"/>
    <property type="evidence" value="ECO:0007669"/>
    <property type="project" value="EnsemblFungi"/>
</dbReference>
<dbReference type="InParanoid" id="A0A0L0H8Z9"/>
<keyword evidence="3" id="KW-0805">Transcription regulation</keyword>
<sequence length="1092" mass="122870">MGVPALFRWLSQKYPKVTSQVIEEQPREINGHTIPVDASKVNPNGVEFDNLYLDMNGIIHPCCHPEGKPAPATEEEMFVEIFKYIDRIMAMIRPRKVLYMAIDGVAPRAKMNQQRSRRFRAAQEAQIQQEEEERIRKEWEAAGDKMPETEKKQHFDSNCITPGTPFMTNLAVALRYYIADRLNTDPGWRNLKVILSDASVPGEGEHKIMDYIRRQRGQTGYDPNTHHVLYGLDADLIMLALATHEPNFQILREDVFFNDAKDRGCFICGQTGHQANECTGKKKEKIGEFDEKGKVAEQKPFVFLHVSVLREYLEIELKSPDLPFAWDLERAIDDWVFLCFFVGNDFLPHLPSLEIREGAIDRLIELWRKNLPKWGSYLTNSGDIDLQRVELMMDDLGKVEDDIFRERRHIEERRREGRNRRNREREEAERRRYERMDAPPAIVTETPPDYLLETLQSGRKPEPPVIPSRDANKAAAEALKIALTGAGQDVTGNPAIETHAGVKRKADSIENEATDAVFPVSTEVQDISDSEEDVTESKIDDENGAVDGEGSDETPEVEEEVEETMTVADVPIPHEPPTHKPAGEEEEPYDDVRLWESGWKQRYYKNKFDVEVTDVAFRRRVVTSYVEGLCWVLKYYYQGCQSWKWYFPYHYAPFASDFDFIGELNIVFELGTPFRPVEQLMGVLPAYSRQHIPPAFQPLMTDSDSPIIDFYPEKFPIDLNGKKFAWQGVALLPFIDENRLLQALETRYHLLTEEEVQRNSKGDEVLVVGGSHGLFEPFCSLYGRQAEQTPIPIDARLSQKFFGSVLPDPNACLPGSTFESPLSAYGLDDISNNHSISVLYYMPEVAPGHIFKAELLPGAQFPSPVLDANDAYAVRMGYNGRRGRGRGRGGAAGRFIRHGMGAGNTFGRQGYDNGAQSYDGRRNDYQHDNKRSRYDSRNQHSGTGLPYMGGGGYEPYSSGSGEYQQGGNQQYGSYQAQASYGGGYIPNANSGYQQNRGYQGGYTGSAVAPPGVTSWNQTPASNQAGYNRSGYGPPGAAGSESGGRPHAGNLGWSRNVSANRGSSRGSGGYGGKFRGANRRRANESQGRDFKPY</sequence>
<dbReference type="GO" id="GO:0071028">
    <property type="term" value="P:nuclear mRNA surveillance"/>
    <property type="evidence" value="ECO:0007669"/>
    <property type="project" value="EnsemblFungi"/>
</dbReference>
<feature type="compositionally biased region" description="Basic and acidic residues" evidence="18">
    <location>
        <begin position="423"/>
        <end position="433"/>
    </location>
</feature>
<keyword evidence="10" id="KW-0862">Zinc</keyword>
<dbReference type="GO" id="GO:0004534">
    <property type="term" value="F:5'-3' RNA exonuclease activity"/>
    <property type="evidence" value="ECO:0007669"/>
    <property type="project" value="UniProtKB-UniRule"/>
</dbReference>
<evidence type="ECO:0000313" key="21">
    <source>
        <dbReference type="Proteomes" id="UP000053201"/>
    </source>
</evidence>
<dbReference type="FunCoup" id="A0A0L0H8Z9">
    <property type="interactions" value="908"/>
</dbReference>
<evidence type="ECO:0000256" key="15">
    <source>
        <dbReference type="ARBA" id="ARBA00046943"/>
    </source>
</evidence>
<protein>
    <recommendedName>
        <fullName evidence="16">5'-3' exoribonuclease</fullName>
        <ecNumber evidence="16">3.1.13.-</ecNumber>
    </recommendedName>
</protein>
<dbReference type="GO" id="GO:0030847">
    <property type="term" value="P:termination of RNA polymerase II transcription, exosome-dependent"/>
    <property type="evidence" value="ECO:0007669"/>
    <property type="project" value="EnsemblFungi"/>
</dbReference>
<dbReference type="GO" id="GO:0051984">
    <property type="term" value="P:positive regulation of chromosome segregation"/>
    <property type="evidence" value="ECO:0007669"/>
    <property type="project" value="EnsemblFungi"/>
</dbReference>
<accession>A0A0L0H8Z9</accession>
<dbReference type="OMA" id="ITHDMVV"/>
<keyword evidence="6 16" id="KW-0540">Nuclease</keyword>
<keyword evidence="5 16" id="KW-0507">mRNA processing</keyword>
<keyword evidence="13" id="KW-0539">Nucleus</keyword>
<evidence type="ECO:0000256" key="3">
    <source>
        <dbReference type="ARBA" id="ARBA00022472"/>
    </source>
</evidence>
<keyword evidence="11 16" id="KW-0269">Exonuclease</keyword>
<keyword evidence="21" id="KW-1185">Reference proteome</keyword>
<dbReference type="CDD" id="cd18673">
    <property type="entry name" value="PIN_XRN1-2-like"/>
    <property type="match status" value="1"/>
</dbReference>
<feature type="compositionally biased region" description="Polar residues" evidence="18">
    <location>
        <begin position="1013"/>
        <end position="1026"/>
    </location>
</feature>
<evidence type="ECO:0000256" key="6">
    <source>
        <dbReference type="ARBA" id="ARBA00022722"/>
    </source>
</evidence>
<dbReference type="OrthoDB" id="372487at2759"/>
<feature type="domain" description="CCHC-type" evidence="19">
    <location>
        <begin position="265"/>
        <end position="278"/>
    </location>
</feature>
<organism evidence="20 21">
    <name type="scientific">Spizellomyces punctatus (strain DAOM BR117)</name>
    <dbReference type="NCBI Taxonomy" id="645134"/>
    <lineage>
        <taxon>Eukaryota</taxon>
        <taxon>Fungi</taxon>
        <taxon>Fungi incertae sedis</taxon>
        <taxon>Chytridiomycota</taxon>
        <taxon>Chytridiomycota incertae sedis</taxon>
        <taxon>Chytridiomycetes</taxon>
        <taxon>Spizellomycetales</taxon>
        <taxon>Spizellomycetaceae</taxon>
        <taxon>Spizellomyces</taxon>
    </lineage>
</organism>
<comment type="similarity">
    <text evidence="2 16">Belongs to the 5'-3' exonuclease family. XRN2/RAT1 subfamily.</text>
</comment>
<dbReference type="GO" id="GO:0034244">
    <property type="term" value="P:negative regulation of transcription elongation by RNA polymerase II"/>
    <property type="evidence" value="ECO:0007669"/>
    <property type="project" value="EnsemblFungi"/>
</dbReference>
<keyword evidence="4" id="KW-0698">rRNA processing</keyword>
<dbReference type="GO" id="GO:0000398">
    <property type="term" value="P:mRNA splicing, via spliceosome"/>
    <property type="evidence" value="ECO:0007669"/>
    <property type="project" value="EnsemblFungi"/>
</dbReference>